<dbReference type="PROSITE" id="PS50250">
    <property type="entry name" value="PCI"/>
    <property type="match status" value="1"/>
</dbReference>
<organism evidence="10 11">
    <name type="scientific">Pseudovirgaria hyperparasitica</name>
    <dbReference type="NCBI Taxonomy" id="470096"/>
    <lineage>
        <taxon>Eukaryota</taxon>
        <taxon>Fungi</taxon>
        <taxon>Dikarya</taxon>
        <taxon>Ascomycota</taxon>
        <taxon>Pezizomycotina</taxon>
        <taxon>Dothideomycetes</taxon>
        <taxon>Dothideomycetes incertae sedis</taxon>
        <taxon>Acrospermales</taxon>
        <taxon>Acrospermaceae</taxon>
        <taxon>Pseudovirgaria</taxon>
    </lineage>
</organism>
<feature type="region of interest" description="Disordered" evidence="8">
    <location>
        <begin position="472"/>
        <end position="498"/>
    </location>
</feature>
<dbReference type="PANTHER" id="PTHR10758">
    <property type="entry name" value="26S PROTEASOME NON-ATPASE REGULATORY SUBUNIT 3/COP9 SIGNALOSOME COMPLEX SUBUNIT 3"/>
    <property type="match status" value="1"/>
</dbReference>
<evidence type="ECO:0000259" key="9">
    <source>
        <dbReference type="PROSITE" id="PS50250"/>
    </source>
</evidence>
<dbReference type="Pfam" id="PF01399">
    <property type="entry name" value="PCI"/>
    <property type="match status" value="1"/>
</dbReference>
<dbReference type="Proteomes" id="UP000799437">
    <property type="component" value="Unassembled WGS sequence"/>
</dbReference>
<proteinExistence type="inferred from homology"/>
<dbReference type="AlphaFoldDB" id="A0A6A6VSW0"/>
<evidence type="ECO:0000256" key="2">
    <source>
        <dbReference type="ARBA" id="ARBA00004496"/>
    </source>
</evidence>
<dbReference type="GO" id="GO:0005737">
    <property type="term" value="C:cytoplasm"/>
    <property type="evidence" value="ECO:0007669"/>
    <property type="project" value="UniProtKB-SubCell"/>
</dbReference>
<dbReference type="OrthoDB" id="29061at2759"/>
<evidence type="ECO:0000256" key="7">
    <source>
        <dbReference type="ARBA" id="ARBA00023242"/>
    </source>
</evidence>
<dbReference type="Pfam" id="PF22788">
    <property type="entry name" value="COP9_hel_rpt"/>
    <property type="match status" value="1"/>
</dbReference>
<keyword evidence="11" id="KW-1185">Reference proteome</keyword>
<evidence type="ECO:0000256" key="5">
    <source>
        <dbReference type="ARBA" id="ARBA00022490"/>
    </source>
</evidence>
<evidence type="ECO:0000256" key="8">
    <source>
        <dbReference type="SAM" id="MobiDB-lite"/>
    </source>
</evidence>
<gene>
    <name evidence="10" type="ORF">EJ05DRAFT_514629</name>
</gene>
<keyword evidence="6" id="KW-0736">Signalosome</keyword>
<evidence type="ECO:0000256" key="3">
    <source>
        <dbReference type="ARBA" id="ARBA00007084"/>
    </source>
</evidence>
<evidence type="ECO:0000313" key="11">
    <source>
        <dbReference type="Proteomes" id="UP000799437"/>
    </source>
</evidence>
<comment type="similarity">
    <text evidence="3">Belongs to the CSN3 family.</text>
</comment>
<feature type="domain" description="PCI" evidence="9">
    <location>
        <begin position="247"/>
        <end position="412"/>
    </location>
</feature>
<keyword evidence="5" id="KW-0963">Cytoplasm</keyword>
<sequence>MSDLASTLLAFSPDPQLEPSEYDKNVKKFSATVKKFSSREWVKSAESGSLLEALDPALNSVSLLLTLYTLAQNQGDSGLRPRSVNQVSDAWRPRAVLWNKTEQLLSSFDPISIRYFGQQWRELIEFIGLVASILRQPAMALIPIRTAILRLDPSGGTLTTTHVVFMQLCMESTAYAQAVPLLDCIIHSFPPNASQGGEQGLLCADHGLSNGYITVKSGLSEKIRTADVQEYFLLGAMAFLGLGKYDEAQALLEHVLVTPTSNTANGLMLEAYKKYVLAGALASGQRPPIPKTANGNAMRTIRSASKAYEQLTEVLHDLNLPRLLAEIEAGLSLWSEDGNFGLVQKLVENYPRFLLYKLQRTYASIPLDELSGLLNKGDEELEMYLSTLIKEGQVNASIERSIKTQQRVLKFYSDESMGPKAKSEQQQYKELVACATRTESLTEQTRAADHRINLTKEFIEVEKKNRMKAAQAASGEEAMDTSWDVHKDGMDEDVMGDA</sequence>
<accession>A0A6A6VSW0</accession>
<evidence type="ECO:0000256" key="6">
    <source>
        <dbReference type="ARBA" id="ARBA00022790"/>
    </source>
</evidence>
<dbReference type="GeneID" id="54489599"/>
<keyword evidence="7" id="KW-0539">Nucleus</keyword>
<dbReference type="InterPro" id="IPR050756">
    <property type="entry name" value="CSN3"/>
</dbReference>
<evidence type="ECO:0000256" key="1">
    <source>
        <dbReference type="ARBA" id="ARBA00004123"/>
    </source>
</evidence>
<evidence type="ECO:0000313" key="10">
    <source>
        <dbReference type="EMBL" id="KAF2753672.1"/>
    </source>
</evidence>
<dbReference type="InterPro" id="IPR000717">
    <property type="entry name" value="PCI_dom"/>
</dbReference>
<name>A0A6A6VSW0_9PEZI</name>
<dbReference type="EMBL" id="ML996583">
    <property type="protein sequence ID" value="KAF2753672.1"/>
    <property type="molecule type" value="Genomic_DNA"/>
</dbReference>
<dbReference type="GO" id="GO:0008180">
    <property type="term" value="C:COP9 signalosome"/>
    <property type="evidence" value="ECO:0007669"/>
    <property type="project" value="UniProtKB-KW"/>
</dbReference>
<dbReference type="RefSeq" id="XP_033596123.1">
    <property type="nucleotide sequence ID" value="XM_033748545.1"/>
</dbReference>
<dbReference type="InterPro" id="IPR055089">
    <property type="entry name" value="COP9_N"/>
</dbReference>
<dbReference type="PANTHER" id="PTHR10758:SF1">
    <property type="entry name" value="COP9 SIGNALOSOME COMPLEX SUBUNIT 3"/>
    <property type="match status" value="1"/>
</dbReference>
<reference evidence="10" key="1">
    <citation type="journal article" date="2020" name="Stud. Mycol.">
        <title>101 Dothideomycetes genomes: a test case for predicting lifestyles and emergence of pathogens.</title>
        <authorList>
            <person name="Haridas S."/>
            <person name="Albert R."/>
            <person name="Binder M."/>
            <person name="Bloem J."/>
            <person name="Labutti K."/>
            <person name="Salamov A."/>
            <person name="Andreopoulos B."/>
            <person name="Baker S."/>
            <person name="Barry K."/>
            <person name="Bills G."/>
            <person name="Bluhm B."/>
            <person name="Cannon C."/>
            <person name="Castanera R."/>
            <person name="Culley D."/>
            <person name="Daum C."/>
            <person name="Ezra D."/>
            <person name="Gonzalez J."/>
            <person name="Henrissat B."/>
            <person name="Kuo A."/>
            <person name="Liang C."/>
            <person name="Lipzen A."/>
            <person name="Lutzoni F."/>
            <person name="Magnuson J."/>
            <person name="Mondo S."/>
            <person name="Nolan M."/>
            <person name="Ohm R."/>
            <person name="Pangilinan J."/>
            <person name="Park H.-J."/>
            <person name="Ramirez L."/>
            <person name="Alfaro M."/>
            <person name="Sun H."/>
            <person name="Tritt A."/>
            <person name="Yoshinaga Y."/>
            <person name="Zwiers L.-H."/>
            <person name="Turgeon B."/>
            <person name="Goodwin S."/>
            <person name="Spatafora J."/>
            <person name="Crous P."/>
            <person name="Grigoriev I."/>
        </authorList>
    </citation>
    <scope>NUCLEOTIDE SEQUENCE</scope>
    <source>
        <strain evidence="10">CBS 121739</strain>
    </source>
</reference>
<evidence type="ECO:0000256" key="4">
    <source>
        <dbReference type="ARBA" id="ARBA00014878"/>
    </source>
</evidence>
<protein>
    <recommendedName>
        <fullName evidence="4">COP9 signalosome complex subunit 3</fullName>
    </recommendedName>
</protein>
<dbReference type="GO" id="GO:0006511">
    <property type="term" value="P:ubiquitin-dependent protein catabolic process"/>
    <property type="evidence" value="ECO:0007669"/>
    <property type="project" value="TreeGrafter"/>
</dbReference>
<comment type="subcellular location">
    <subcellularLocation>
        <location evidence="2">Cytoplasm</location>
    </subcellularLocation>
    <subcellularLocation>
        <location evidence="1">Nucleus</location>
    </subcellularLocation>
</comment>